<reference evidence="1" key="1">
    <citation type="journal article" date="2012" name="Science">
        <title>Fermentation, hydrogen, and sulfur metabolism in multiple uncultivated bacterial phyla.</title>
        <authorList>
            <person name="Wrighton K.C."/>
            <person name="Thomas B.C."/>
            <person name="Sharon I."/>
            <person name="Miller C.S."/>
            <person name="Castelle C.J."/>
            <person name="VerBerkmoes N.C."/>
            <person name="Wilkins M.J."/>
            <person name="Hettich R.L."/>
            <person name="Lipton M.S."/>
            <person name="Williams K.H."/>
            <person name="Long P.E."/>
            <person name="Banfield J.F."/>
        </authorList>
    </citation>
    <scope>NUCLEOTIDE SEQUENCE [LARGE SCALE GENOMIC DNA]</scope>
</reference>
<sequence>ASLSGNFTLVAGNCTLNSHTISWSFWSNANGATINVCWTNTTANTSGFFTISGIQYWTACNNLSAIRLNYTCSTTVNGPASLTANFTNLAWSCTPNTKTFTCSNTKPANTSWNTVSSFTQIWDWSAWTPADSTTAYNTTASTNSCRYKCITWYHTENSWTSCISDTKACTIVNWAWTQTWWGSSWWSCALSSCNSGYAQSGNTCIPKCNTNPSFSNIWTLSNWIPTTPNQAWTYSATPGNCTYTCINWFVWSNCATDIQPPTITAIISQTRYCNKLVLKVQWYADNGPLHTIPYSWDWWTTWHSTTNSESYSSIDTDPFINIISWGSWTYLLKAGKFKARDAAWNIYTNPSDIAWATDCSVSNEYWPLTYSGAITQCSSLWAWWKVPESYDFSMWNYSCTANPSGINCLYPSLFAIGKIYWSSSSLWSNWNYDHMWSLAPWWTYNSYDACNRTYTYCRSSTYTNKWMYSNAWNMYVRCVKYGNPF</sequence>
<organism evidence="1">
    <name type="scientific">uncultured bacterium</name>
    <name type="common">gcode 4</name>
    <dbReference type="NCBI Taxonomy" id="1234023"/>
    <lineage>
        <taxon>Bacteria</taxon>
        <taxon>environmental samples</taxon>
    </lineage>
</organism>
<gene>
    <name evidence="1" type="ORF">ACD_3C00086G0001</name>
</gene>
<comment type="caution">
    <text evidence="1">The sequence shown here is derived from an EMBL/GenBank/DDBJ whole genome shotgun (WGS) entry which is preliminary data.</text>
</comment>
<protein>
    <submittedName>
        <fullName evidence="1">Uncharacterized protein</fullName>
    </submittedName>
</protein>
<proteinExistence type="predicted"/>
<dbReference type="AlphaFoldDB" id="K2G1S7"/>
<evidence type="ECO:0000313" key="1">
    <source>
        <dbReference type="EMBL" id="EKE28157.1"/>
    </source>
</evidence>
<name>K2G1S7_9BACT</name>
<accession>K2G1S7</accession>
<feature type="non-terminal residue" evidence="1">
    <location>
        <position position="1"/>
    </location>
</feature>
<dbReference type="EMBL" id="AMFJ01000360">
    <property type="protein sequence ID" value="EKE28157.1"/>
    <property type="molecule type" value="Genomic_DNA"/>
</dbReference>